<protein>
    <submittedName>
        <fullName evidence="1">Uncharacterized protein</fullName>
    </submittedName>
</protein>
<dbReference type="EMBL" id="BARU01034254">
    <property type="protein sequence ID" value="GAH62445.1"/>
    <property type="molecule type" value="Genomic_DNA"/>
</dbReference>
<dbReference type="AlphaFoldDB" id="X1HZF3"/>
<comment type="caution">
    <text evidence="1">The sequence shown here is derived from an EMBL/GenBank/DDBJ whole genome shotgun (WGS) entry which is preliminary data.</text>
</comment>
<name>X1HZF3_9ZZZZ</name>
<organism evidence="1">
    <name type="scientific">marine sediment metagenome</name>
    <dbReference type="NCBI Taxonomy" id="412755"/>
    <lineage>
        <taxon>unclassified sequences</taxon>
        <taxon>metagenomes</taxon>
        <taxon>ecological metagenomes</taxon>
    </lineage>
</organism>
<sequence>MTISWSGFVDGWPVYISAPIGEIVGYTASGSISFTVPSSWLGTYTLIAEQPYVGSSNTVTFTVVAAAPPPPPEADGKVYHIDVQDKARGVSFTYHNGVWNRQPEVTVGNNLYISACAVNQGAAGNLTLTIKDDTGAILSSATVTLGTGAGFCIGTGTINMPNRSYSINCVVTP</sequence>
<gene>
    <name evidence="1" type="ORF">S03H2_53794</name>
</gene>
<proteinExistence type="predicted"/>
<evidence type="ECO:0000313" key="1">
    <source>
        <dbReference type="EMBL" id="GAH62445.1"/>
    </source>
</evidence>
<reference evidence="1" key="1">
    <citation type="journal article" date="2014" name="Front. Microbiol.">
        <title>High frequency of phylogenetically diverse reductive dehalogenase-homologous genes in deep subseafloor sedimentary metagenomes.</title>
        <authorList>
            <person name="Kawai M."/>
            <person name="Futagami T."/>
            <person name="Toyoda A."/>
            <person name="Takaki Y."/>
            <person name="Nishi S."/>
            <person name="Hori S."/>
            <person name="Arai W."/>
            <person name="Tsubouchi T."/>
            <person name="Morono Y."/>
            <person name="Uchiyama I."/>
            <person name="Ito T."/>
            <person name="Fujiyama A."/>
            <person name="Inagaki F."/>
            <person name="Takami H."/>
        </authorList>
    </citation>
    <scope>NUCLEOTIDE SEQUENCE</scope>
    <source>
        <strain evidence="1">Expedition CK06-06</strain>
    </source>
</reference>
<accession>X1HZF3</accession>